<sequence length="51" mass="5246">MAGLAFGWSPDAFWAATPAELGALVRALAGEEGPVADAGDLRRLMEAFPDG</sequence>
<dbReference type="InterPro" id="IPR019056">
    <property type="entry name" value="Phage_TAC_6"/>
</dbReference>
<gene>
    <name evidence="1" type="ORF">COC42_10725</name>
</gene>
<comment type="caution">
    <text evidence="1">The sequence shown here is derived from an EMBL/GenBank/DDBJ whole genome shotgun (WGS) entry which is preliminary data.</text>
</comment>
<organism evidence="1 2">
    <name type="scientific">Sphingomonas spermidinifaciens</name>
    <dbReference type="NCBI Taxonomy" id="1141889"/>
    <lineage>
        <taxon>Bacteria</taxon>
        <taxon>Pseudomonadati</taxon>
        <taxon>Pseudomonadota</taxon>
        <taxon>Alphaproteobacteria</taxon>
        <taxon>Sphingomonadales</taxon>
        <taxon>Sphingomonadaceae</taxon>
        <taxon>Sphingomonas</taxon>
    </lineage>
</organism>
<evidence type="ECO:0000313" key="2">
    <source>
        <dbReference type="Proteomes" id="UP000218366"/>
    </source>
</evidence>
<proteinExistence type="predicted"/>
<evidence type="ECO:0008006" key="3">
    <source>
        <dbReference type="Google" id="ProtNLM"/>
    </source>
</evidence>
<name>A0A2A4B0P9_9SPHN</name>
<evidence type="ECO:0000313" key="1">
    <source>
        <dbReference type="EMBL" id="PCD02763.1"/>
    </source>
</evidence>
<dbReference type="EMBL" id="NWMW01000002">
    <property type="protein sequence ID" value="PCD02763.1"/>
    <property type="molecule type" value="Genomic_DNA"/>
</dbReference>
<reference evidence="1 2" key="1">
    <citation type="submission" date="2017-09" db="EMBL/GenBank/DDBJ databases">
        <title>Sphingomonas spermidinifaciens 9NM-10, whole genome shotgun sequence.</title>
        <authorList>
            <person name="Feng G."/>
            <person name="Zhu H."/>
        </authorList>
    </citation>
    <scope>NUCLEOTIDE SEQUENCE [LARGE SCALE GENOMIC DNA]</scope>
    <source>
        <strain evidence="1 2">9NM-10</strain>
    </source>
</reference>
<keyword evidence="2" id="KW-1185">Reference proteome</keyword>
<dbReference type="Pfam" id="PF09550">
    <property type="entry name" value="Phage_TAC_6"/>
    <property type="match status" value="1"/>
</dbReference>
<dbReference type="AlphaFoldDB" id="A0A2A4B0P9"/>
<dbReference type="Proteomes" id="UP000218366">
    <property type="component" value="Unassembled WGS sequence"/>
</dbReference>
<dbReference type="OrthoDB" id="7582980at2"/>
<protein>
    <recommendedName>
        <fullName evidence="3">Phage tail assembly chaperone</fullName>
    </recommendedName>
</protein>
<accession>A0A2A4B0P9</accession>